<evidence type="ECO:0000259" key="8">
    <source>
        <dbReference type="PROSITE" id="PS51101"/>
    </source>
</evidence>
<accession>A0A5B8EG21</accession>
<name>A0A5B8EG21_LACAM</name>
<evidence type="ECO:0000256" key="1">
    <source>
        <dbReference type="ARBA" id="ARBA00004496"/>
    </source>
</evidence>
<dbReference type="InterPro" id="IPR036667">
    <property type="entry name" value="PTS_IIB_sorbose-sp_sf"/>
</dbReference>
<evidence type="ECO:0000313" key="10">
    <source>
        <dbReference type="Proteomes" id="UP000312326"/>
    </source>
</evidence>
<keyword evidence="2" id="KW-0813">Transport</keyword>
<keyword evidence="3" id="KW-0963">Cytoplasm</keyword>
<dbReference type="GO" id="GO:0009401">
    <property type="term" value="P:phosphoenolpyruvate-dependent sugar phosphotransferase system"/>
    <property type="evidence" value="ECO:0007669"/>
    <property type="project" value="UniProtKB-KW"/>
</dbReference>
<organism evidence="9 10">
    <name type="scientific">Lactobacillus amylovorus</name>
    <dbReference type="NCBI Taxonomy" id="1604"/>
    <lineage>
        <taxon>Bacteria</taxon>
        <taxon>Bacillati</taxon>
        <taxon>Bacillota</taxon>
        <taxon>Bacilli</taxon>
        <taxon>Lactobacillales</taxon>
        <taxon>Lactobacillaceae</taxon>
        <taxon>Lactobacillus</taxon>
    </lineage>
</organism>
<evidence type="ECO:0000256" key="4">
    <source>
        <dbReference type="ARBA" id="ARBA00022597"/>
    </source>
</evidence>
<evidence type="ECO:0000256" key="5">
    <source>
        <dbReference type="ARBA" id="ARBA00022679"/>
    </source>
</evidence>
<dbReference type="InterPro" id="IPR004720">
    <property type="entry name" value="PTS_IIB_sorbose-sp"/>
</dbReference>
<dbReference type="Gene3D" id="3.40.35.10">
    <property type="entry name" value="Phosphotransferase system, sorbose subfamily IIB component"/>
    <property type="match status" value="1"/>
</dbReference>
<evidence type="ECO:0000256" key="7">
    <source>
        <dbReference type="ARBA" id="ARBA00022777"/>
    </source>
</evidence>
<keyword evidence="7" id="KW-0418">Kinase</keyword>
<dbReference type="Proteomes" id="UP000312326">
    <property type="component" value="Plasmid pPMRA301"/>
</dbReference>
<keyword evidence="9" id="KW-0614">Plasmid</keyword>
<sequence>MIKLVRVDHRLLHGQVIFAWTKSEDIERIIIIDDKTSTDDFKKMSLKLTKPEDVKLNVFSTDKAISLIPRIKKLTDNIMILFSNVKEMTKFVTAYGDIKEVNYGGIPNRDGAKQYSEAVFLTPEEVKESQGLKDRGVTLYIQQVPSRRKEILNEKI</sequence>
<evidence type="ECO:0000256" key="2">
    <source>
        <dbReference type="ARBA" id="ARBA00022448"/>
    </source>
</evidence>
<evidence type="ECO:0000313" key="9">
    <source>
        <dbReference type="EMBL" id="QDD71349.1"/>
    </source>
</evidence>
<keyword evidence="6" id="KW-0598">Phosphotransferase system</keyword>
<dbReference type="SUPFAM" id="SSF52728">
    <property type="entry name" value="PTS IIb component"/>
    <property type="match status" value="1"/>
</dbReference>
<evidence type="ECO:0000256" key="6">
    <source>
        <dbReference type="ARBA" id="ARBA00022683"/>
    </source>
</evidence>
<dbReference type="Pfam" id="PF03830">
    <property type="entry name" value="PTSIIB_sorb"/>
    <property type="match status" value="1"/>
</dbReference>
<dbReference type="GO" id="GO:0016301">
    <property type="term" value="F:kinase activity"/>
    <property type="evidence" value="ECO:0007669"/>
    <property type="project" value="UniProtKB-KW"/>
</dbReference>
<geneLocation type="plasmid" evidence="10">
    <name>ppmra301</name>
</geneLocation>
<keyword evidence="5" id="KW-0808">Transferase</keyword>
<dbReference type="GO" id="GO:0005737">
    <property type="term" value="C:cytoplasm"/>
    <property type="evidence" value="ECO:0007669"/>
    <property type="project" value="UniProtKB-SubCell"/>
</dbReference>
<evidence type="ECO:0000256" key="3">
    <source>
        <dbReference type="ARBA" id="ARBA00022490"/>
    </source>
</evidence>
<dbReference type="EMBL" id="CP029755">
    <property type="protein sequence ID" value="QDD71349.1"/>
    <property type="molecule type" value="Genomic_DNA"/>
</dbReference>
<dbReference type="PROSITE" id="PS51101">
    <property type="entry name" value="PTS_EIIB_TYPE_4"/>
    <property type="match status" value="1"/>
</dbReference>
<dbReference type="RefSeq" id="WP_139962630.1">
    <property type="nucleotide sequence ID" value="NZ_CP029755.1"/>
</dbReference>
<reference evidence="9 10" key="1">
    <citation type="submission" date="2018-06" db="EMBL/GenBank/DDBJ databases">
        <title>Complete genome sequnece of Lactobacillus amylovorus PMRA3.</title>
        <authorList>
            <person name="Nam Y.-D."/>
            <person name="Chung W.-H."/>
            <person name="Park Y.S."/>
            <person name="Kang J."/>
        </authorList>
    </citation>
    <scope>NUCLEOTIDE SEQUENCE [LARGE SCALE GENOMIC DNA]</scope>
    <source>
        <strain evidence="9 10">PMRA3</strain>
        <plasmid evidence="10">ppmra301</plasmid>
    </source>
</reference>
<dbReference type="GO" id="GO:0008982">
    <property type="term" value="F:protein-N(PI)-phosphohistidine-sugar phosphotransferase activity"/>
    <property type="evidence" value="ECO:0007669"/>
    <property type="project" value="InterPro"/>
</dbReference>
<keyword evidence="4" id="KW-0762">Sugar transport</keyword>
<dbReference type="AlphaFoldDB" id="A0A5B8EG21"/>
<comment type="subcellular location">
    <subcellularLocation>
        <location evidence="1">Cytoplasm</location>
    </subcellularLocation>
</comment>
<gene>
    <name evidence="9" type="ORF">DM298_10795</name>
</gene>
<proteinExistence type="predicted"/>
<feature type="domain" description="PTS EIIB type-4" evidence="8">
    <location>
        <begin position="1"/>
        <end position="156"/>
    </location>
</feature>
<protein>
    <submittedName>
        <fullName evidence="9">PTS mannose/fructose/sorbose transporter subunit IIB</fullName>
    </submittedName>
</protein>